<evidence type="ECO:0000313" key="3">
    <source>
        <dbReference type="Proteomes" id="UP000709295"/>
    </source>
</evidence>
<feature type="non-terminal residue" evidence="2">
    <location>
        <position position="1"/>
    </location>
</feature>
<accession>A0A8J5MAJ3</accession>
<sequence length="467" mass="51713">APIATAWDGRRINFYHTQSSCRHGSGAPGKWLRKPVFGIDEGTYVSGQVIDYDGDTVSIRTVMGERIAYINDLAEITPVLCYHNGQSSHRVVVMTTDELIEQHHLILDRLLGSGAQRPTCAISELLAGIIPTRLQPKPDNTLRWINVTTGLESTVSVRHAIDFAYYIDGNQRVTPSIRGGIGARFDDDPRYGNVPATGGNDGNVRDDMELEAILNAIGTEPTTDPVQSRPRGVEDAATDRRSDQESGANNHAKVLAAIADDPNLIHFYLSMCKSGAAKRSAPSLDTRESQRRRQESPSDLIDAMENRDRRSKRAFNPPKTQQRVNELITAPAYDPSAVVDCMVSSRSTKCQSHPAIITCAYDFEVGARGLLLMHFERFDFAARRACYADRSVNLNHLAASVGFPKATKPQTLDDVSNALAVLHVITEAFFDHHTRRVVGAAREFVEDFRSFCHWSAQDVGTLTFWFD</sequence>
<feature type="region of interest" description="Disordered" evidence="1">
    <location>
        <begin position="278"/>
        <end position="320"/>
    </location>
</feature>
<protein>
    <submittedName>
        <fullName evidence="2">Uncharacterized protein</fullName>
    </submittedName>
</protein>
<evidence type="ECO:0000313" key="2">
    <source>
        <dbReference type="EMBL" id="KAG6975136.1"/>
    </source>
</evidence>
<dbReference type="AlphaFoldDB" id="A0A8J5MAJ3"/>
<reference evidence="2" key="1">
    <citation type="submission" date="2021-01" db="EMBL/GenBank/DDBJ databases">
        <title>Phytophthora aleatoria, a newly-described species from Pinus radiata is distinct from Phytophthora cactorum isolates based on comparative genomics.</title>
        <authorList>
            <person name="Mcdougal R."/>
            <person name="Panda P."/>
            <person name="Williams N."/>
            <person name="Studholme D.J."/>
        </authorList>
    </citation>
    <scope>NUCLEOTIDE SEQUENCE</scope>
    <source>
        <strain evidence="2">NZFS 4037</strain>
    </source>
</reference>
<feature type="compositionally biased region" description="Basic and acidic residues" evidence="1">
    <location>
        <begin position="285"/>
        <end position="296"/>
    </location>
</feature>
<keyword evidence="3" id="KW-1185">Reference proteome</keyword>
<comment type="caution">
    <text evidence="2">The sequence shown here is derived from an EMBL/GenBank/DDBJ whole genome shotgun (WGS) entry which is preliminary data.</text>
</comment>
<proteinExistence type="predicted"/>
<gene>
    <name evidence="2" type="ORF">JG688_00002678</name>
</gene>
<dbReference type="EMBL" id="JAENGY010000074">
    <property type="protein sequence ID" value="KAG6975136.1"/>
    <property type="molecule type" value="Genomic_DNA"/>
</dbReference>
<feature type="compositionally biased region" description="Basic and acidic residues" evidence="1">
    <location>
        <begin position="231"/>
        <end position="244"/>
    </location>
</feature>
<organism evidence="2 3">
    <name type="scientific">Phytophthora aleatoria</name>
    <dbReference type="NCBI Taxonomy" id="2496075"/>
    <lineage>
        <taxon>Eukaryota</taxon>
        <taxon>Sar</taxon>
        <taxon>Stramenopiles</taxon>
        <taxon>Oomycota</taxon>
        <taxon>Peronosporomycetes</taxon>
        <taxon>Peronosporales</taxon>
        <taxon>Peronosporaceae</taxon>
        <taxon>Phytophthora</taxon>
    </lineage>
</organism>
<dbReference type="Proteomes" id="UP000709295">
    <property type="component" value="Unassembled WGS sequence"/>
</dbReference>
<evidence type="ECO:0000256" key="1">
    <source>
        <dbReference type="SAM" id="MobiDB-lite"/>
    </source>
</evidence>
<name>A0A8J5MAJ3_9STRA</name>
<feature type="region of interest" description="Disordered" evidence="1">
    <location>
        <begin position="217"/>
        <end position="249"/>
    </location>
</feature>